<evidence type="ECO:0000256" key="5">
    <source>
        <dbReference type="ARBA" id="ARBA00023136"/>
    </source>
</evidence>
<evidence type="ECO:0000256" key="1">
    <source>
        <dbReference type="ARBA" id="ARBA00004141"/>
    </source>
</evidence>
<reference evidence="7 8" key="1">
    <citation type="submission" date="2018-04" db="EMBL/GenBank/DDBJ databases">
        <authorList>
            <person name="Huttner S."/>
            <person name="Dainat J."/>
        </authorList>
    </citation>
    <scope>NUCLEOTIDE SEQUENCE [LARGE SCALE GENOMIC DNA]</scope>
</reference>
<gene>
    <name evidence="7" type="ORF">TT172_LOCUS5077</name>
</gene>
<organism evidence="7 8">
    <name type="scientific">Thermothielavioides terrestris</name>
    <dbReference type="NCBI Taxonomy" id="2587410"/>
    <lineage>
        <taxon>Eukaryota</taxon>
        <taxon>Fungi</taxon>
        <taxon>Dikarya</taxon>
        <taxon>Ascomycota</taxon>
        <taxon>Pezizomycotina</taxon>
        <taxon>Sordariomycetes</taxon>
        <taxon>Sordariomycetidae</taxon>
        <taxon>Sordariales</taxon>
        <taxon>Chaetomiaceae</taxon>
        <taxon>Thermothielavioides</taxon>
    </lineage>
</organism>
<keyword evidence="2" id="KW-0813">Transport</keyword>
<evidence type="ECO:0000256" key="2">
    <source>
        <dbReference type="ARBA" id="ARBA00022448"/>
    </source>
</evidence>
<feature type="transmembrane region" description="Helical" evidence="6">
    <location>
        <begin position="57"/>
        <end position="77"/>
    </location>
</feature>
<dbReference type="PANTHER" id="PTHR43791:SF29">
    <property type="entry name" value="MAJOR FACILITATOR SUPERFAMILY (MFS) PROFILE DOMAIN-CONTAINING PROTEIN"/>
    <property type="match status" value="1"/>
</dbReference>
<evidence type="ECO:0000256" key="3">
    <source>
        <dbReference type="ARBA" id="ARBA00022692"/>
    </source>
</evidence>
<accession>A0A3S4APB7</accession>
<keyword evidence="5 6" id="KW-0472">Membrane</keyword>
<dbReference type="EMBL" id="OUUZ01000009">
    <property type="protein sequence ID" value="SPQ22658.1"/>
    <property type="molecule type" value="Genomic_DNA"/>
</dbReference>
<dbReference type="GO" id="GO:0016020">
    <property type="term" value="C:membrane"/>
    <property type="evidence" value="ECO:0007669"/>
    <property type="project" value="UniProtKB-SubCell"/>
</dbReference>
<sequence length="106" mass="12199">MANAINVAWVSKNSNTVGSRTVASALYNISVQIGDVIASFMYLDYDKPYYHDGNTKLLAINILTIFLFLFTKVYYVLRNRYKEKVWNSMTEAERAEYIRNSPAVSR</sequence>
<proteinExistence type="predicted"/>
<protein>
    <submittedName>
        <fullName evidence="7">8cec8dac-b2cb-4c7e-8445-6cf3c392ad76</fullName>
    </submittedName>
</protein>
<dbReference type="AlphaFoldDB" id="A0A3S4APB7"/>
<comment type="subcellular location">
    <subcellularLocation>
        <location evidence="1">Membrane</location>
        <topology evidence="1">Multi-pass membrane protein</topology>
    </subcellularLocation>
</comment>
<evidence type="ECO:0000256" key="6">
    <source>
        <dbReference type="SAM" id="Phobius"/>
    </source>
</evidence>
<evidence type="ECO:0000256" key="4">
    <source>
        <dbReference type="ARBA" id="ARBA00022989"/>
    </source>
</evidence>
<evidence type="ECO:0000313" key="8">
    <source>
        <dbReference type="Proteomes" id="UP000289323"/>
    </source>
</evidence>
<keyword evidence="4 6" id="KW-1133">Transmembrane helix</keyword>
<name>A0A3S4APB7_9PEZI</name>
<evidence type="ECO:0000313" key="7">
    <source>
        <dbReference type="EMBL" id="SPQ22658.1"/>
    </source>
</evidence>
<dbReference type="Proteomes" id="UP000289323">
    <property type="component" value="Unassembled WGS sequence"/>
</dbReference>
<dbReference type="PANTHER" id="PTHR43791">
    <property type="entry name" value="PERMEASE-RELATED"/>
    <property type="match status" value="1"/>
</dbReference>
<keyword evidence="3 6" id="KW-0812">Transmembrane</keyword>
<dbReference type="GO" id="GO:0022857">
    <property type="term" value="F:transmembrane transporter activity"/>
    <property type="evidence" value="ECO:0007669"/>
    <property type="project" value="TreeGrafter"/>
</dbReference>